<proteinExistence type="predicted"/>
<dbReference type="PANTHER" id="PTHR21366">
    <property type="entry name" value="GLYOXALASE FAMILY PROTEIN"/>
    <property type="match status" value="1"/>
</dbReference>
<feature type="domain" description="VOC" evidence="1">
    <location>
        <begin position="8"/>
        <end position="128"/>
    </location>
</feature>
<dbReference type="InterPro" id="IPR037523">
    <property type="entry name" value="VOC_core"/>
</dbReference>
<dbReference type="PROSITE" id="PS51819">
    <property type="entry name" value="VOC"/>
    <property type="match status" value="1"/>
</dbReference>
<dbReference type="PANTHER" id="PTHR21366:SF14">
    <property type="entry name" value="GLYOXALASE DOMAIN-CONTAINING PROTEIN 5"/>
    <property type="match status" value="1"/>
</dbReference>
<dbReference type="Pfam" id="PF00903">
    <property type="entry name" value="Glyoxalase"/>
    <property type="match status" value="1"/>
</dbReference>
<organism evidence="2 3">
    <name type="scientific">Ideonella alba</name>
    <dbReference type="NCBI Taxonomy" id="2824118"/>
    <lineage>
        <taxon>Bacteria</taxon>
        <taxon>Pseudomonadati</taxon>
        <taxon>Pseudomonadota</taxon>
        <taxon>Betaproteobacteria</taxon>
        <taxon>Burkholderiales</taxon>
        <taxon>Sphaerotilaceae</taxon>
        <taxon>Ideonella</taxon>
    </lineage>
</organism>
<gene>
    <name evidence="2" type="ORF">KAK03_00580</name>
</gene>
<evidence type="ECO:0000259" key="1">
    <source>
        <dbReference type="PROSITE" id="PS51819"/>
    </source>
</evidence>
<evidence type="ECO:0000313" key="3">
    <source>
        <dbReference type="Proteomes" id="UP000676246"/>
    </source>
</evidence>
<dbReference type="InterPro" id="IPR029068">
    <property type="entry name" value="Glyas_Bleomycin-R_OHBP_Dase"/>
</dbReference>
<keyword evidence="3" id="KW-1185">Reference proteome</keyword>
<reference evidence="2 3" key="1">
    <citation type="submission" date="2021-04" db="EMBL/GenBank/DDBJ databases">
        <title>The genome sequence of Ideonella sp. 3Y2.</title>
        <authorList>
            <person name="Liu Y."/>
        </authorList>
    </citation>
    <scope>NUCLEOTIDE SEQUENCE [LARGE SCALE GENOMIC DNA]</scope>
    <source>
        <strain evidence="2 3">3Y2</strain>
    </source>
</reference>
<evidence type="ECO:0000313" key="2">
    <source>
        <dbReference type="EMBL" id="MBQ0928960.1"/>
    </source>
</evidence>
<dbReference type="RefSeq" id="WP_210851074.1">
    <property type="nucleotide sequence ID" value="NZ_JAGQDD010000001.1"/>
</dbReference>
<accession>A0A940Y626</accession>
<name>A0A940Y626_9BURK</name>
<dbReference type="Proteomes" id="UP000676246">
    <property type="component" value="Unassembled WGS sequence"/>
</dbReference>
<dbReference type="Gene3D" id="3.10.180.10">
    <property type="entry name" value="2,3-Dihydroxybiphenyl 1,2-Dioxygenase, domain 1"/>
    <property type="match status" value="1"/>
</dbReference>
<dbReference type="EMBL" id="JAGQDD010000001">
    <property type="protein sequence ID" value="MBQ0928960.1"/>
    <property type="molecule type" value="Genomic_DNA"/>
</dbReference>
<comment type="caution">
    <text evidence="2">The sequence shown here is derived from an EMBL/GenBank/DDBJ whole genome shotgun (WGS) entry which is preliminary data.</text>
</comment>
<dbReference type="AlphaFoldDB" id="A0A940Y626"/>
<sequence>MPSSYAPRLAHMGIACFDIERMIDFYTSVFDLQLTDRGVGFTFPYPLAFMSARSDQHHQVALSQNRPAGSPSTIMQVSFKVDTIDALREARRRALDKGATAMRGLNHANALSIYCLDPEGNTLEVYLDTPWYVTQPHGDPLDLDRPDEEIWAETERIAKADPTFMPQAEWAARFEARQRQL</sequence>
<dbReference type="InterPro" id="IPR050383">
    <property type="entry name" value="GlyoxalaseI/FosfomycinResist"/>
</dbReference>
<dbReference type="SUPFAM" id="SSF54593">
    <property type="entry name" value="Glyoxalase/Bleomycin resistance protein/Dihydroxybiphenyl dioxygenase"/>
    <property type="match status" value="1"/>
</dbReference>
<protein>
    <submittedName>
        <fullName evidence="2">VOC family protein</fullName>
    </submittedName>
</protein>
<dbReference type="InterPro" id="IPR004360">
    <property type="entry name" value="Glyas_Fos-R_dOase_dom"/>
</dbReference>